<proteinExistence type="predicted"/>
<protein>
    <submittedName>
        <fullName evidence="2">Cys-tRNA(Pro) deacylase</fullName>
    </submittedName>
</protein>
<accession>A0A542DZS0</accession>
<keyword evidence="3" id="KW-1185">Reference proteome</keyword>
<name>A0A542DZS0_9MICO</name>
<evidence type="ECO:0000313" key="2">
    <source>
        <dbReference type="EMBL" id="TQJ08601.1"/>
    </source>
</evidence>
<dbReference type="EMBL" id="VFMN01000001">
    <property type="protein sequence ID" value="TQJ08601.1"/>
    <property type="molecule type" value="Genomic_DNA"/>
</dbReference>
<organism evidence="2 3">
    <name type="scientific">Lapillicoccus jejuensis</name>
    <dbReference type="NCBI Taxonomy" id="402171"/>
    <lineage>
        <taxon>Bacteria</taxon>
        <taxon>Bacillati</taxon>
        <taxon>Actinomycetota</taxon>
        <taxon>Actinomycetes</taxon>
        <taxon>Micrococcales</taxon>
        <taxon>Intrasporangiaceae</taxon>
        <taxon>Lapillicoccus</taxon>
    </lineage>
</organism>
<feature type="domain" description="YbaK/aminoacyl-tRNA synthetase-associated" evidence="1">
    <location>
        <begin position="37"/>
        <end position="156"/>
    </location>
</feature>
<dbReference type="AlphaFoldDB" id="A0A542DZS0"/>
<dbReference type="CDD" id="cd04332">
    <property type="entry name" value="YbaK_like"/>
    <property type="match status" value="1"/>
</dbReference>
<dbReference type="SUPFAM" id="SSF55826">
    <property type="entry name" value="YbaK/ProRS associated domain"/>
    <property type="match status" value="1"/>
</dbReference>
<dbReference type="PANTHER" id="PTHR30411">
    <property type="entry name" value="CYTOPLASMIC PROTEIN"/>
    <property type="match status" value="1"/>
</dbReference>
<sequence length="181" mass="18612">MTQPSGGADSPATPSDGERRALAAVEATGIPYVVTRHGPVSSLEEAAAQRGVRPHDIVKTLVVRRGEDDFLLVLVPGDRRFSWAKLRALLGTSRLSMPDADGAFAATGYVRGTITPFGSSTAWPVVADLSVRGRQVSLGAGAHGVAVTVSGDDLVRVLDAQVADVADDDVPVDATAGGARG</sequence>
<evidence type="ECO:0000259" key="1">
    <source>
        <dbReference type="Pfam" id="PF04073"/>
    </source>
</evidence>
<evidence type="ECO:0000313" key="3">
    <source>
        <dbReference type="Proteomes" id="UP000317893"/>
    </source>
</evidence>
<dbReference type="Proteomes" id="UP000317893">
    <property type="component" value="Unassembled WGS sequence"/>
</dbReference>
<dbReference type="InterPro" id="IPR007214">
    <property type="entry name" value="YbaK/aa-tRNA-synth-assoc-dom"/>
</dbReference>
<dbReference type="Gene3D" id="3.90.960.10">
    <property type="entry name" value="YbaK/aminoacyl-tRNA synthetase-associated domain"/>
    <property type="match status" value="1"/>
</dbReference>
<reference evidence="2 3" key="1">
    <citation type="submission" date="2019-06" db="EMBL/GenBank/DDBJ databases">
        <title>Sequencing the genomes of 1000 actinobacteria strains.</title>
        <authorList>
            <person name="Klenk H.-P."/>
        </authorList>
    </citation>
    <scope>NUCLEOTIDE SEQUENCE [LARGE SCALE GENOMIC DNA]</scope>
    <source>
        <strain evidence="2 3">DSM 18607</strain>
    </source>
</reference>
<gene>
    <name evidence="2" type="ORF">FB458_1691</name>
</gene>
<comment type="caution">
    <text evidence="2">The sequence shown here is derived from an EMBL/GenBank/DDBJ whole genome shotgun (WGS) entry which is preliminary data.</text>
</comment>
<dbReference type="GO" id="GO:0002161">
    <property type="term" value="F:aminoacyl-tRNA deacylase activity"/>
    <property type="evidence" value="ECO:0007669"/>
    <property type="project" value="InterPro"/>
</dbReference>
<dbReference type="InterPro" id="IPR036754">
    <property type="entry name" value="YbaK/aa-tRNA-synt-asso_dom_sf"/>
</dbReference>
<dbReference type="RefSeq" id="WP_211355972.1">
    <property type="nucleotide sequence ID" value="NZ_BAAAPR010000004.1"/>
</dbReference>
<dbReference type="Pfam" id="PF04073">
    <property type="entry name" value="tRNA_edit"/>
    <property type="match status" value="1"/>
</dbReference>
<dbReference type="PANTHER" id="PTHR30411:SF1">
    <property type="entry name" value="CYTOPLASMIC PROTEIN"/>
    <property type="match status" value="1"/>
</dbReference>